<accession>A0A084W1X7</accession>
<dbReference type="EMBL" id="ATLV01019471">
    <property type="status" value="NOT_ANNOTATED_CDS"/>
    <property type="molecule type" value="Genomic_DNA"/>
</dbReference>
<dbReference type="InterPro" id="IPR000859">
    <property type="entry name" value="CUB_dom"/>
</dbReference>
<evidence type="ECO:0000256" key="2">
    <source>
        <dbReference type="PROSITE-ProRule" id="PRU00059"/>
    </source>
</evidence>
<evidence type="ECO:0000259" key="5">
    <source>
        <dbReference type="PROSITE" id="PS01180"/>
    </source>
</evidence>
<evidence type="ECO:0000313" key="6">
    <source>
        <dbReference type="EMBL" id="KFB44221.1"/>
    </source>
</evidence>
<dbReference type="GO" id="GO:0004252">
    <property type="term" value="F:serine-type endopeptidase activity"/>
    <property type="evidence" value="ECO:0007669"/>
    <property type="project" value="TreeGrafter"/>
</dbReference>
<dbReference type="GO" id="GO:0005615">
    <property type="term" value="C:extracellular space"/>
    <property type="evidence" value="ECO:0007669"/>
    <property type="project" value="TreeGrafter"/>
</dbReference>
<dbReference type="Pfam" id="PF00431">
    <property type="entry name" value="CUB"/>
    <property type="match status" value="1"/>
</dbReference>
<dbReference type="EMBL" id="KE525272">
    <property type="protein sequence ID" value="KFB44221.1"/>
    <property type="molecule type" value="Genomic_DNA"/>
</dbReference>
<organism evidence="6">
    <name type="scientific">Anopheles sinensis</name>
    <name type="common">Mosquito</name>
    <dbReference type="NCBI Taxonomy" id="74873"/>
    <lineage>
        <taxon>Eukaryota</taxon>
        <taxon>Metazoa</taxon>
        <taxon>Ecdysozoa</taxon>
        <taxon>Arthropoda</taxon>
        <taxon>Hexapoda</taxon>
        <taxon>Insecta</taxon>
        <taxon>Pterygota</taxon>
        <taxon>Neoptera</taxon>
        <taxon>Endopterygota</taxon>
        <taxon>Diptera</taxon>
        <taxon>Nematocera</taxon>
        <taxon>Culicoidea</taxon>
        <taxon>Culicidae</taxon>
        <taxon>Anophelinae</taxon>
        <taxon>Anopheles</taxon>
    </lineage>
</organism>
<dbReference type="OMA" id="TRKEFYY"/>
<gene>
    <name evidence="6" type="ORF">ZHAS_00012113</name>
</gene>
<feature type="region of interest" description="Disordered" evidence="3">
    <location>
        <begin position="368"/>
        <end position="408"/>
    </location>
</feature>
<feature type="compositionally biased region" description="Low complexity" evidence="3">
    <location>
        <begin position="368"/>
        <end position="379"/>
    </location>
</feature>
<dbReference type="Proteomes" id="UP000030765">
    <property type="component" value="Unassembled WGS sequence"/>
</dbReference>
<dbReference type="CDD" id="cd00041">
    <property type="entry name" value="CUB"/>
    <property type="match status" value="1"/>
</dbReference>
<evidence type="ECO:0000313" key="8">
    <source>
        <dbReference type="Proteomes" id="UP000030765"/>
    </source>
</evidence>
<dbReference type="PANTHER" id="PTHR24255">
    <property type="entry name" value="COMPLEMENT COMPONENT 1, S SUBCOMPONENT-RELATED"/>
    <property type="match status" value="1"/>
</dbReference>
<keyword evidence="8" id="KW-1185">Reference proteome</keyword>
<evidence type="ECO:0000256" key="1">
    <source>
        <dbReference type="ARBA" id="ARBA00023157"/>
    </source>
</evidence>
<keyword evidence="1" id="KW-1015">Disulfide bond</keyword>
<name>A0A084W1X7_ANOSI</name>
<dbReference type="PROSITE" id="PS01180">
    <property type="entry name" value="CUB"/>
    <property type="match status" value="1"/>
</dbReference>
<feature type="domain" description="CUB" evidence="5">
    <location>
        <begin position="78"/>
        <end position="185"/>
    </location>
</feature>
<dbReference type="InterPro" id="IPR035914">
    <property type="entry name" value="Sperma_CUB_dom_sf"/>
</dbReference>
<evidence type="ECO:0000256" key="4">
    <source>
        <dbReference type="SAM" id="SignalP"/>
    </source>
</evidence>
<dbReference type="SUPFAM" id="SSF49854">
    <property type="entry name" value="Spermadhesin, CUB domain"/>
    <property type="match status" value="1"/>
</dbReference>
<proteinExistence type="predicted"/>
<dbReference type="VEuPathDB" id="VectorBase:ASIS006161"/>
<feature type="signal peptide" evidence="4">
    <location>
        <begin position="1"/>
        <end position="27"/>
    </location>
</feature>
<reference evidence="6 8" key="1">
    <citation type="journal article" date="2014" name="BMC Genomics">
        <title>Genome sequence of Anopheles sinensis provides insight into genetics basis of mosquito competence for malaria parasites.</title>
        <authorList>
            <person name="Zhou D."/>
            <person name="Zhang D."/>
            <person name="Ding G."/>
            <person name="Shi L."/>
            <person name="Hou Q."/>
            <person name="Ye Y."/>
            <person name="Xu Y."/>
            <person name="Zhou H."/>
            <person name="Xiong C."/>
            <person name="Li S."/>
            <person name="Yu J."/>
            <person name="Hong S."/>
            <person name="Yu X."/>
            <person name="Zou P."/>
            <person name="Chen C."/>
            <person name="Chang X."/>
            <person name="Wang W."/>
            <person name="Lv Y."/>
            <person name="Sun Y."/>
            <person name="Ma L."/>
            <person name="Shen B."/>
            <person name="Zhu C."/>
        </authorList>
    </citation>
    <scope>NUCLEOTIDE SEQUENCE [LARGE SCALE GENOMIC DNA]</scope>
</reference>
<sequence>MGKLITNSIIKFTVLSFFKLAIEPTLASFAGPQEGNHVQAPGAGAEFFRMTNEFDGQQNQERYSALTLTSDRRSVVECGGVYKRLQSGIRSPGYPEGYQGNLHCEYTFKSPFVCSSQYHFQFIEFALEPSRNCSKDRLTIGDEEILCGTVVGSKLYDAPGGVLRMKFVTDGWGTGRGFHILVTRQPCSDDNEAAESSTEYTVFTTIQVSDDAESSSEELVPTTEVPVVLTSGGGKVVSSRQDIPPEFNPGGNGYLPPPTNVSPTYPTPTYPTYPSFPCPAPCYPPWGCAAPNYPTIPTTPPRAPCDPRYQSCQPLYPSYPSYPQQPSVPSPICPSSPCVPGQSGTPAYPQYPQYPQYPSAYYPGYPATSGTEGTTSLGGAPPGYEPVKAEDRRPEFPQPTTERVEPESQVALVPGVPLPRACCRNVFTQRRFYLSSANFPSQTTVNQDCVVQVQRFSPQTCRLVIGFKFFFLGNDRIPGCPDGFVEIDGQRICGCRTGQIYRTADFGPYPTKTIRIHSRAGRFPMVQGFVLDVSQEDCVPRGPLKRSDTERLVVPRSANPVTRFSYEMGRVEGKLLPVRSVQTTNSTTQTVTHQMYYYNLDEAQPVVRPQESQIQHHYRPPGESEKFVQPHFPPGAASGPNRCLFTAADWLRLKLDWLWLFKPVCLA</sequence>
<feature type="chain" id="PRO_5001784232" evidence="4">
    <location>
        <begin position="28"/>
        <end position="667"/>
    </location>
</feature>
<dbReference type="OrthoDB" id="6369184at2759"/>
<evidence type="ECO:0000256" key="3">
    <source>
        <dbReference type="SAM" id="MobiDB-lite"/>
    </source>
</evidence>
<comment type="caution">
    <text evidence="2">Lacks conserved residue(s) required for the propagation of feature annotation.</text>
</comment>
<dbReference type="AlphaFoldDB" id="A0A084W1X7"/>
<dbReference type="VEuPathDB" id="VectorBase:ASIC012113"/>
<dbReference type="Gene3D" id="2.60.120.290">
    <property type="entry name" value="Spermadhesin, CUB domain"/>
    <property type="match status" value="1"/>
</dbReference>
<keyword evidence="4" id="KW-0732">Signal</keyword>
<evidence type="ECO:0000313" key="7">
    <source>
        <dbReference type="EnsemblMetazoa" id="ASIC012113-PA"/>
    </source>
</evidence>
<dbReference type="PANTHER" id="PTHR24255:SF31">
    <property type="entry name" value="CUBILIN-LIKE PROTEIN"/>
    <property type="match status" value="1"/>
</dbReference>
<dbReference type="SMART" id="SM00042">
    <property type="entry name" value="CUB"/>
    <property type="match status" value="1"/>
</dbReference>
<reference evidence="7" key="2">
    <citation type="submission" date="2020-05" db="UniProtKB">
        <authorList>
            <consortium name="EnsemblMetazoa"/>
        </authorList>
    </citation>
    <scope>IDENTIFICATION</scope>
</reference>
<dbReference type="EnsemblMetazoa" id="ASIC012113-RA">
    <property type="protein sequence ID" value="ASIC012113-PA"/>
    <property type="gene ID" value="ASIC012113"/>
</dbReference>
<protein>
    <submittedName>
        <fullName evidence="6">AGAP008441-PA-like protein</fullName>
    </submittedName>
    <submittedName>
        <fullName evidence="7">CUB domain-containing protein</fullName>
    </submittedName>
</protein>
<dbReference type="STRING" id="74873.A0A084W1X7"/>